<dbReference type="Proteomes" id="UP001642484">
    <property type="component" value="Unassembled WGS sequence"/>
</dbReference>
<name>A0ABP0Q283_9DINO</name>
<feature type="domain" description="Reverse transcriptase Ty1/copia-type" evidence="2">
    <location>
        <begin position="762"/>
        <end position="986"/>
    </location>
</feature>
<evidence type="ECO:0000259" key="2">
    <source>
        <dbReference type="Pfam" id="PF07727"/>
    </source>
</evidence>
<evidence type="ECO:0000313" key="4">
    <source>
        <dbReference type="Proteomes" id="UP001642484"/>
    </source>
</evidence>
<comment type="caution">
    <text evidence="3">The sequence shown here is derived from an EMBL/GenBank/DDBJ whole genome shotgun (WGS) entry which is preliminary data.</text>
</comment>
<dbReference type="Pfam" id="PF07727">
    <property type="entry name" value="RVT_2"/>
    <property type="match status" value="1"/>
</dbReference>
<keyword evidence="4" id="KW-1185">Reference proteome</keyword>
<evidence type="ECO:0000256" key="1">
    <source>
        <dbReference type="SAM" id="MobiDB-lite"/>
    </source>
</evidence>
<gene>
    <name evidence="3" type="ORF">CCMP2556_LOCUS39942</name>
</gene>
<feature type="compositionally biased region" description="Basic and acidic residues" evidence="1">
    <location>
        <begin position="609"/>
        <end position="624"/>
    </location>
</feature>
<organism evidence="3 4">
    <name type="scientific">Durusdinium trenchii</name>
    <dbReference type="NCBI Taxonomy" id="1381693"/>
    <lineage>
        <taxon>Eukaryota</taxon>
        <taxon>Sar</taxon>
        <taxon>Alveolata</taxon>
        <taxon>Dinophyceae</taxon>
        <taxon>Suessiales</taxon>
        <taxon>Symbiodiniaceae</taxon>
        <taxon>Durusdinium</taxon>
    </lineage>
</organism>
<dbReference type="EMBL" id="CAXAMN010023862">
    <property type="protein sequence ID" value="CAK9081668.1"/>
    <property type="molecule type" value="Genomic_DNA"/>
</dbReference>
<sequence>MEAGASMRMFSGDDCDYREYRRWKQWALNKMRTMDKLGEEARGSFIWTLLSGRALEVVEHLKEEDYQKKGGEQAIFDLLDRRWPELDRTDEIGENIADVFALKAKEGETVRQWCARSREVFDKCARKTGVKFPEEARGWILLNCSGMSEADRAICLARAQGDLKFDQLSQAMRSCFPDYVMARKRTTAAHLVDDVESAPPAADMAGDGFQDVELFLAEHGYERDADGDLPDEEGLEEEDAAEILAATWRERRAELNQVQKGRRFTPTDRRNPPGQSKEFRRSFRVQVEELKQRTRRRRCGKIGHWQRECKAPAASSSTTTTSHAAGSVQCLDVDAPEHFVCSATVEQEVLLVSSPGFAILDSGCGKTIIGEDTLAAFRQIWLKHNIPAPREHAEVNRFRFGNGEQEVSQKVVEMPVFVANRPGLVRAAVVKGKAPLLLSRPALKTLQAQMSFADDRLTLFSDHVEVPLEVNAAGQYAVNVSQFPSDARSRFPAVSDEPVPEADPPSVECHSEQILLAEWTAKQHRCLMAQAWTTLFIRFCCELTQIQQLHGKRPPRRQIHQKDGPTALYRPGPMAQEDFQELMQEIVPDLIQQVLQEQPKSLEQSSLDRPSESDSARGVKRSLEESVDPADLEPADKRATPPEGFDELLVQEIGHTFVRDEVAVLSVEVQSQVDPDRQSDRLEPQDRTALIQMYNNGASFEALVTAYMKKKTSKEVPASGNPPEVQLKIDEAKLFEWNTVSGKHAARLVLGPEAAEVRAHFGHRIMGSRFVVTVKTEDDAAPRMKARWCLLGHLDPDLTEKAQVGDLQSPTLSQVGSNMIFQLLASHKWRMSLGDVKGAFLSAGDLPKRYRPLYARLPPGGIPGVPEDALIEVVGHVYGLNDSPSAWYKKLCQELIQVGFERSRFDACLFYYREHGKLTGIYGVHVDDCVTGGEGKGYHDAIERLKSVFEFRKWRQGSGDFCGSQYEQTMQTFEIEMNQCRFVDKVKPLRMSRERARDKDSPLNEKEISCLRAINGSLNWLANQSRPDLATQVSFSQQTFPRPTVSDAISINHAVRRAKQHADQSIRFCSIAPNKLGLMCHSDAAFANAKAGATQAGFIISFVDSGVNDGKDCPWSPAYWKSSRLPRVVSSTLSAEAQSMSVASSMLEWSHLMLSEALDGNRLAQSLWQGLGNRMTMLVTDCKSLYDHLQSQSAPGLDDRRTGIDIIILRDSIARMKSTLRWIPTDRMLADALTKESPEAFDLLRACLRSSRYQISPEALVLERRATERDRRKQLASRVSQGKQVEVPGPKPGKE</sequence>
<dbReference type="InterPro" id="IPR013103">
    <property type="entry name" value="RVT_2"/>
</dbReference>
<protein>
    <recommendedName>
        <fullName evidence="2">Reverse transcriptase Ty1/copia-type domain-containing protein</fullName>
    </recommendedName>
</protein>
<feature type="compositionally biased region" description="Basic residues" evidence="1">
    <location>
        <begin position="550"/>
        <end position="559"/>
    </location>
</feature>
<feature type="region of interest" description="Disordered" evidence="1">
    <location>
        <begin position="550"/>
        <end position="572"/>
    </location>
</feature>
<feature type="compositionally biased region" description="Polar residues" evidence="1">
    <location>
        <begin position="598"/>
        <end position="608"/>
    </location>
</feature>
<reference evidence="3 4" key="1">
    <citation type="submission" date="2024-02" db="EMBL/GenBank/DDBJ databases">
        <authorList>
            <person name="Chen Y."/>
            <person name="Shah S."/>
            <person name="Dougan E. K."/>
            <person name="Thang M."/>
            <person name="Chan C."/>
        </authorList>
    </citation>
    <scope>NUCLEOTIDE SEQUENCE [LARGE SCALE GENOMIC DNA]</scope>
</reference>
<evidence type="ECO:0000313" key="3">
    <source>
        <dbReference type="EMBL" id="CAK9081668.1"/>
    </source>
</evidence>
<feature type="region of interest" description="Disordered" evidence="1">
    <location>
        <begin position="598"/>
        <end position="642"/>
    </location>
</feature>
<proteinExistence type="predicted"/>
<accession>A0ABP0Q283</accession>
<feature type="region of interest" description="Disordered" evidence="1">
    <location>
        <begin position="1266"/>
        <end position="1295"/>
    </location>
</feature>